<proteinExistence type="predicted"/>
<name>A0A8B6FFR6_MYTGA</name>
<sequence length="313" mass="35699">MSLVDGTEEDVRQSWSVLDTKNPKRKRDDSVPNRKGEIKHRKVFNHSSSFYEHTSSSESSSSNSAPESSEDNEAFDPEPSMSKDEKVPSHITKYIEKYAIKGISKRTRQNMSLNLPIPSSKGLKALKIDRFFGEKNLQRRKWNARLERSNFNTQLRILDVMGPLKGPHTTCSLWVADRLSSPSTSFSEETLAGRPVTEQTVEHLWSAPEPYPEPIPDTTSKQPSVQETCKLIERVGQEKRLSHIQNYFQLPMRCIINQNSIPVGGRISNFLQNLNSITKDSWVLQCVKGTQLDFLSTPYQNQIPNQAFFNQEN</sequence>
<protein>
    <submittedName>
        <fullName evidence="2">Uncharacterized protein</fullName>
    </submittedName>
</protein>
<comment type="caution">
    <text evidence="2">The sequence shown here is derived from an EMBL/GenBank/DDBJ whole genome shotgun (WGS) entry which is preliminary data.</text>
</comment>
<evidence type="ECO:0000313" key="3">
    <source>
        <dbReference type="Proteomes" id="UP000596742"/>
    </source>
</evidence>
<feature type="region of interest" description="Disordered" evidence="1">
    <location>
        <begin position="1"/>
        <end position="88"/>
    </location>
</feature>
<dbReference type="Proteomes" id="UP000596742">
    <property type="component" value="Unassembled WGS sequence"/>
</dbReference>
<keyword evidence="3" id="KW-1185">Reference proteome</keyword>
<feature type="compositionally biased region" description="Basic and acidic residues" evidence="1">
    <location>
        <begin position="26"/>
        <end position="36"/>
    </location>
</feature>
<feature type="compositionally biased region" description="Low complexity" evidence="1">
    <location>
        <begin position="47"/>
        <end position="67"/>
    </location>
</feature>
<dbReference type="AlphaFoldDB" id="A0A8B6FFR6"/>
<evidence type="ECO:0000256" key="1">
    <source>
        <dbReference type="SAM" id="MobiDB-lite"/>
    </source>
</evidence>
<gene>
    <name evidence="2" type="ORF">MGAL_10B020028</name>
</gene>
<evidence type="ECO:0000313" key="2">
    <source>
        <dbReference type="EMBL" id="VDI48421.1"/>
    </source>
</evidence>
<dbReference type="EMBL" id="UYJE01006738">
    <property type="protein sequence ID" value="VDI48421.1"/>
    <property type="molecule type" value="Genomic_DNA"/>
</dbReference>
<accession>A0A8B6FFR6</accession>
<organism evidence="2 3">
    <name type="scientific">Mytilus galloprovincialis</name>
    <name type="common">Mediterranean mussel</name>
    <dbReference type="NCBI Taxonomy" id="29158"/>
    <lineage>
        <taxon>Eukaryota</taxon>
        <taxon>Metazoa</taxon>
        <taxon>Spiralia</taxon>
        <taxon>Lophotrochozoa</taxon>
        <taxon>Mollusca</taxon>
        <taxon>Bivalvia</taxon>
        <taxon>Autobranchia</taxon>
        <taxon>Pteriomorphia</taxon>
        <taxon>Mytilida</taxon>
        <taxon>Mytiloidea</taxon>
        <taxon>Mytilidae</taxon>
        <taxon>Mytilinae</taxon>
        <taxon>Mytilus</taxon>
    </lineage>
</organism>
<reference evidence="2" key="1">
    <citation type="submission" date="2018-11" db="EMBL/GenBank/DDBJ databases">
        <authorList>
            <person name="Alioto T."/>
            <person name="Alioto T."/>
        </authorList>
    </citation>
    <scope>NUCLEOTIDE SEQUENCE</scope>
</reference>